<dbReference type="InterPro" id="IPR015422">
    <property type="entry name" value="PyrdxlP-dep_Trfase_small"/>
</dbReference>
<dbReference type="GO" id="GO:0019346">
    <property type="term" value="P:transsulfuration"/>
    <property type="evidence" value="ECO:0007669"/>
    <property type="project" value="InterPro"/>
</dbReference>
<comment type="cofactor">
    <cofactor evidence="1 7">
        <name>pyridoxal 5'-phosphate</name>
        <dbReference type="ChEBI" id="CHEBI:597326"/>
    </cofactor>
</comment>
<feature type="modified residue" description="N6-(pyridoxal phosphate)lysine" evidence="6">
    <location>
        <position position="174"/>
    </location>
</feature>
<dbReference type="EMBL" id="CP001629">
    <property type="protein sequence ID" value="ACU88552.1"/>
    <property type="molecule type" value="Genomic_DNA"/>
</dbReference>
<evidence type="ECO:0000313" key="8">
    <source>
        <dbReference type="EMBL" id="ACU88552.1"/>
    </source>
</evidence>
<dbReference type="GO" id="GO:0030170">
    <property type="term" value="F:pyridoxal phosphate binding"/>
    <property type="evidence" value="ECO:0007669"/>
    <property type="project" value="InterPro"/>
</dbReference>
<name>C7LVS3_DESBD</name>
<evidence type="ECO:0000256" key="6">
    <source>
        <dbReference type="PIRSR" id="PIRSR001434-2"/>
    </source>
</evidence>
<dbReference type="Gene3D" id="3.90.1150.10">
    <property type="entry name" value="Aspartate Aminotransferase, domain 1"/>
    <property type="match status" value="1"/>
</dbReference>
<proteinExistence type="inferred from homology"/>
<dbReference type="PIRSF" id="PIRSF001434">
    <property type="entry name" value="CGS"/>
    <property type="match status" value="1"/>
</dbReference>
<organism evidence="8 9">
    <name type="scientific">Desulfomicrobium baculatum (strain DSM 4028 / VKM B-1378 / X)</name>
    <name type="common">Desulfovibrio baculatus</name>
    <dbReference type="NCBI Taxonomy" id="525897"/>
    <lineage>
        <taxon>Bacteria</taxon>
        <taxon>Pseudomonadati</taxon>
        <taxon>Thermodesulfobacteriota</taxon>
        <taxon>Desulfovibrionia</taxon>
        <taxon>Desulfovibrionales</taxon>
        <taxon>Desulfomicrobiaceae</taxon>
        <taxon>Desulfomicrobium</taxon>
    </lineage>
</organism>
<evidence type="ECO:0000256" key="2">
    <source>
        <dbReference type="ARBA" id="ARBA00009077"/>
    </source>
</evidence>
<dbReference type="FunFam" id="3.40.640.10:FF:000046">
    <property type="entry name" value="Cystathionine gamma-lyase"/>
    <property type="match status" value="1"/>
</dbReference>
<dbReference type="KEGG" id="dba:Dbac_0426"/>
<accession>C7LVS3</accession>
<dbReference type="AlphaFoldDB" id="C7LVS3"/>
<dbReference type="InterPro" id="IPR015424">
    <property type="entry name" value="PyrdxlP-dep_Trfase"/>
</dbReference>
<evidence type="ECO:0000256" key="4">
    <source>
        <dbReference type="ARBA" id="ARBA00023239"/>
    </source>
</evidence>
<reference evidence="8 9" key="1">
    <citation type="journal article" date="2009" name="Stand. Genomic Sci.">
        <title>Complete genome sequence of Desulfomicrobium baculatum type strain (X).</title>
        <authorList>
            <person name="Copeland A."/>
            <person name="Spring S."/>
            <person name="Goker M."/>
            <person name="Schneider S."/>
            <person name="Lapidus A."/>
            <person name="Del Rio T.G."/>
            <person name="Tice H."/>
            <person name="Cheng J.F."/>
            <person name="Chen F."/>
            <person name="Nolan M."/>
            <person name="Bruce D."/>
            <person name="Goodwin L."/>
            <person name="Pitluck S."/>
            <person name="Ivanova N."/>
            <person name="Mavrommatis K."/>
            <person name="Ovchinnikova G."/>
            <person name="Pati A."/>
            <person name="Chen A."/>
            <person name="Palaniappan K."/>
            <person name="Land M."/>
            <person name="Hauser L."/>
            <person name="Chang Y.J."/>
            <person name="Jeffries C.C."/>
            <person name="Meincke L."/>
            <person name="Sims D."/>
            <person name="Brettin T."/>
            <person name="Detter J.C."/>
            <person name="Han C."/>
            <person name="Chain P."/>
            <person name="Bristow J."/>
            <person name="Eisen J.A."/>
            <person name="Markowitz V."/>
            <person name="Hugenholtz P."/>
            <person name="Kyrpides N.C."/>
            <person name="Klenk H.P."/>
            <person name="Lucas S."/>
        </authorList>
    </citation>
    <scope>NUCLEOTIDE SEQUENCE [LARGE SCALE GENOMIC DNA]</scope>
    <source>
        <strain evidence="9">DSM 4028 / VKM B-1378 / X</strain>
    </source>
</reference>
<dbReference type="PANTHER" id="PTHR43500">
    <property type="entry name" value="CYSTATHIONINE BETA-LYASE-RELATED"/>
    <property type="match status" value="1"/>
</dbReference>
<evidence type="ECO:0000256" key="7">
    <source>
        <dbReference type="RuleBase" id="RU362118"/>
    </source>
</evidence>
<dbReference type="InterPro" id="IPR000277">
    <property type="entry name" value="Cys/Met-Metab_PyrdxlP-dep_enz"/>
</dbReference>
<sequence length="356" mass="38876">MLFDSHADFIKAGRGEYDGITYGTDRLPQQRILEEALRVLENAALTRVYPSGISAISETLLAFVRAGDEILVCDNAYGPTIRFCTEVLGKLGVQSRIIPPDTGADITDHLRPQTRLIFLESPGSLSFEIQDVPAITTIARQRGIVTILDNTWATPLYLNPFALGVDVSIQSVTKYISGHSDVLMGSVSTNGAHAETLARAYAGREIYASPEDCQLTLRGLKTLPLRMKEHQASALVVAQALVDHPLVERVLHPALPSHPQHALWRRDFTGSSGLFAFTFKKEYPDSALGRFVDSLELFGIGYSWGGFMSLVTTGRPKREFAGPLSGKTLVRLNIGLEDPADLLADLNTGLARLEDS</sequence>
<comment type="similarity">
    <text evidence="2 7">Belongs to the trans-sulfuration enzymes family.</text>
</comment>
<dbReference type="Gene3D" id="3.40.640.10">
    <property type="entry name" value="Type I PLP-dependent aspartate aminotransferase-like (Major domain)"/>
    <property type="match status" value="1"/>
</dbReference>
<dbReference type="PANTHER" id="PTHR43500:SF1">
    <property type="entry name" value="CYSTATHIONINE BETA-LYASE-RELATED"/>
    <property type="match status" value="1"/>
</dbReference>
<evidence type="ECO:0000256" key="1">
    <source>
        <dbReference type="ARBA" id="ARBA00001933"/>
    </source>
</evidence>
<evidence type="ECO:0000256" key="3">
    <source>
        <dbReference type="ARBA" id="ARBA00022898"/>
    </source>
</evidence>
<dbReference type="InterPro" id="IPR015421">
    <property type="entry name" value="PyrdxlP-dep_Trfase_major"/>
</dbReference>
<dbReference type="SUPFAM" id="SSF53383">
    <property type="entry name" value="PLP-dependent transferases"/>
    <property type="match status" value="1"/>
</dbReference>
<protein>
    <submittedName>
        <fullName evidence="8">Cystathionine beta-lyase</fullName>
    </submittedName>
</protein>
<evidence type="ECO:0000256" key="5">
    <source>
        <dbReference type="ARBA" id="ARBA00047517"/>
    </source>
</evidence>
<keyword evidence="4 8" id="KW-0456">Lyase</keyword>
<dbReference type="STRING" id="525897.Dbac_0426"/>
<gene>
    <name evidence="8" type="ordered locus">Dbac_0426</name>
</gene>
<keyword evidence="9" id="KW-1185">Reference proteome</keyword>
<dbReference type="HOGENOM" id="CLU_018986_5_1_7"/>
<dbReference type="Proteomes" id="UP000002216">
    <property type="component" value="Chromosome"/>
</dbReference>
<comment type="catalytic activity">
    <reaction evidence="5">
        <text>L,L-cystathionine + H2O = L-homocysteine + pyruvate + NH4(+)</text>
        <dbReference type="Rhea" id="RHEA:13965"/>
        <dbReference type="ChEBI" id="CHEBI:15361"/>
        <dbReference type="ChEBI" id="CHEBI:15377"/>
        <dbReference type="ChEBI" id="CHEBI:28938"/>
        <dbReference type="ChEBI" id="CHEBI:58161"/>
        <dbReference type="ChEBI" id="CHEBI:58199"/>
    </reaction>
</comment>
<evidence type="ECO:0000313" key="9">
    <source>
        <dbReference type="Proteomes" id="UP000002216"/>
    </source>
</evidence>
<dbReference type="Pfam" id="PF01053">
    <property type="entry name" value="Cys_Met_Meta_PP"/>
    <property type="match status" value="1"/>
</dbReference>
<dbReference type="InterPro" id="IPR006233">
    <property type="entry name" value="Cys_b_lyase_bac"/>
</dbReference>
<dbReference type="GO" id="GO:0019450">
    <property type="term" value="P:L-cysteine catabolic process to pyruvate"/>
    <property type="evidence" value="ECO:0007669"/>
    <property type="project" value="TreeGrafter"/>
</dbReference>
<keyword evidence="3 6" id="KW-0663">Pyridoxal phosphate</keyword>
<dbReference type="eggNOG" id="COG0626">
    <property type="taxonomic scope" value="Bacteria"/>
</dbReference>
<dbReference type="NCBIfam" id="TIGR01324">
    <property type="entry name" value="cysta_beta_ly_B"/>
    <property type="match status" value="1"/>
</dbReference>
<dbReference type="GO" id="GO:0047804">
    <property type="term" value="F:cysteine-S-conjugate beta-lyase activity"/>
    <property type="evidence" value="ECO:0007669"/>
    <property type="project" value="InterPro"/>
</dbReference>